<keyword evidence="9 16" id="KW-0699">rRNA-binding</keyword>
<dbReference type="NCBIfam" id="NF008074">
    <property type="entry name" value="PRK10811.1"/>
    <property type="match status" value="1"/>
</dbReference>
<feature type="binding site" evidence="16">
    <location>
        <position position="404"/>
    </location>
    <ligand>
        <name>Zn(2+)</name>
        <dbReference type="ChEBI" id="CHEBI:29105"/>
        <note>ligand shared between dimeric partners</note>
    </ligand>
</feature>
<keyword evidence="16" id="KW-0820">tRNA-binding</keyword>
<dbReference type="EMBL" id="FOEG01000001">
    <property type="protein sequence ID" value="SEO52662.1"/>
    <property type="molecule type" value="Genomic_DNA"/>
</dbReference>
<feature type="compositionally biased region" description="Basic and acidic residues" evidence="17">
    <location>
        <begin position="516"/>
        <end position="525"/>
    </location>
</feature>
<dbReference type="InterPro" id="IPR019307">
    <property type="entry name" value="RNA-bd_AU-1/RNase_E/G"/>
</dbReference>
<dbReference type="Pfam" id="PF20833">
    <property type="entry name" value="RNase_E_G_Thio"/>
    <property type="match status" value="1"/>
</dbReference>
<keyword evidence="5 16" id="KW-0698">rRNA processing</keyword>
<accession>A0A1H8QEN2</accession>
<evidence type="ECO:0000256" key="4">
    <source>
        <dbReference type="ARBA" id="ARBA00022519"/>
    </source>
</evidence>
<reference evidence="19 20" key="1">
    <citation type="submission" date="2016-10" db="EMBL/GenBank/DDBJ databases">
        <authorList>
            <person name="de Groot N.N."/>
        </authorList>
    </citation>
    <scope>NUCLEOTIDE SEQUENCE [LARGE SCALE GENOMIC DNA]</scope>
    <source>
        <strain evidence="19 20">CGMCC 1.6291</strain>
    </source>
</reference>
<keyword evidence="11 16" id="KW-0378">Hydrolase</keyword>
<keyword evidence="7 16" id="KW-0540">Nuclease</keyword>
<comment type="cofactor">
    <cofactor evidence="16">
        <name>Zn(2+)</name>
        <dbReference type="ChEBI" id="CHEBI:29105"/>
    </cofactor>
    <text evidence="16">Binds 2 Zn(2+) ions per homotetramer.</text>
</comment>
<keyword evidence="20" id="KW-1185">Reference proteome</keyword>
<feature type="region of interest" description="Required for zinc-mediated homotetramerization and catalytic activity" evidence="16">
    <location>
        <begin position="404"/>
        <end position="407"/>
    </location>
</feature>
<feature type="domain" description="S1 motif" evidence="18">
    <location>
        <begin position="39"/>
        <end position="120"/>
    </location>
</feature>
<evidence type="ECO:0000256" key="12">
    <source>
        <dbReference type="ARBA" id="ARBA00022833"/>
    </source>
</evidence>
<dbReference type="SMART" id="SM00316">
    <property type="entry name" value="S1"/>
    <property type="match status" value="1"/>
</dbReference>
<feature type="compositionally biased region" description="Polar residues" evidence="17">
    <location>
        <begin position="817"/>
        <end position="840"/>
    </location>
</feature>
<keyword evidence="13 16" id="KW-0460">Magnesium</keyword>
<feature type="compositionally biased region" description="Low complexity" evidence="17">
    <location>
        <begin position="874"/>
        <end position="895"/>
    </location>
</feature>
<keyword evidence="8 16" id="KW-0479">Metal-binding</keyword>
<feature type="compositionally biased region" description="Polar residues" evidence="17">
    <location>
        <begin position="665"/>
        <end position="676"/>
    </location>
</feature>
<evidence type="ECO:0000256" key="13">
    <source>
        <dbReference type="ARBA" id="ARBA00022842"/>
    </source>
</evidence>
<evidence type="ECO:0000256" key="2">
    <source>
        <dbReference type="ARBA" id="ARBA00022475"/>
    </source>
</evidence>
<dbReference type="RefSeq" id="WP_091639692.1">
    <property type="nucleotide sequence ID" value="NZ_FOEG01000001.1"/>
</dbReference>
<keyword evidence="10 16" id="KW-0255">Endonuclease</keyword>
<dbReference type="Gene3D" id="2.40.50.140">
    <property type="entry name" value="Nucleic acid-binding proteins"/>
    <property type="match status" value="1"/>
</dbReference>
<feature type="compositionally biased region" description="Acidic residues" evidence="17">
    <location>
        <begin position="1017"/>
        <end position="1026"/>
    </location>
</feature>
<feature type="compositionally biased region" description="Low complexity" evidence="17">
    <location>
        <begin position="955"/>
        <end position="969"/>
    </location>
</feature>
<comment type="similarity">
    <text evidence="16">Belongs to the RNase E/G family. RNase E subfamily.</text>
</comment>
<keyword evidence="14 16" id="KW-0694">RNA-binding</keyword>
<evidence type="ECO:0000256" key="8">
    <source>
        <dbReference type="ARBA" id="ARBA00022723"/>
    </source>
</evidence>
<dbReference type="GO" id="GO:0008270">
    <property type="term" value="F:zinc ion binding"/>
    <property type="evidence" value="ECO:0007669"/>
    <property type="project" value="UniProtKB-UniRule"/>
</dbReference>
<evidence type="ECO:0000313" key="20">
    <source>
        <dbReference type="Proteomes" id="UP000199657"/>
    </source>
</evidence>
<evidence type="ECO:0000256" key="17">
    <source>
        <dbReference type="SAM" id="MobiDB-lite"/>
    </source>
</evidence>
<evidence type="ECO:0000256" key="16">
    <source>
        <dbReference type="HAMAP-Rule" id="MF_00970"/>
    </source>
</evidence>
<dbReference type="Pfam" id="PF10150">
    <property type="entry name" value="RNase_E_G"/>
    <property type="match status" value="1"/>
</dbReference>
<dbReference type="InterPro" id="IPR028878">
    <property type="entry name" value="RNase_E"/>
</dbReference>
<comment type="catalytic activity">
    <reaction evidence="16">
        <text>Endonucleolytic cleavage of single-stranded RNA in A- and U-rich regions.</text>
        <dbReference type="EC" id="3.1.26.12"/>
    </reaction>
</comment>
<dbReference type="FunFam" id="2.40.50.140:FF:000040">
    <property type="entry name" value="Ribonuclease E"/>
    <property type="match status" value="1"/>
</dbReference>
<keyword evidence="15 16" id="KW-0472">Membrane</keyword>
<dbReference type="Pfam" id="PF00575">
    <property type="entry name" value="S1"/>
    <property type="match status" value="1"/>
</dbReference>
<keyword evidence="12 16" id="KW-0862">Zinc</keyword>
<dbReference type="Gene3D" id="3.40.1260.20">
    <property type="entry name" value="Ribonuclease E, catalytic domain"/>
    <property type="match status" value="1"/>
</dbReference>
<comment type="subcellular location">
    <subcellularLocation>
        <location evidence="16">Cytoplasm</location>
    </subcellularLocation>
    <subcellularLocation>
        <location evidence="16">Cell inner membrane</location>
        <topology evidence="16">Peripheral membrane protein</topology>
        <orientation evidence="16">Cytoplasmic side</orientation>
    </subcellularLocation>
</comment>
<dbReference type="PROSITE" id="PS50126">
    <property type="entry name" value="S1"/>
    <property type="match status" value="1"/>
</dbReference>
<dbReference type="CDD" id="cd04453">
    <property type="entry name" value="S1_RNase_E"/>
    <property type="match status" value="1"/>
</dbReference>
<evidence type="ECO:0000256" key="3">
    <source>
        <dbReference type="ARBA" id="ARBA00022490"/>
    </source>
</evidence>
<feature type="binding site" evidence="16">
    <location>
        <position position="303"/>
    </location>
    <ligand>
        <name>Mg(2+)</name>
        <dbReference type="ChEBI" id="CHEBI:18420"/>
        <note>catalytic</note>
    </ligand>
</feature>
<dbReference type="InterPro" id="IPR004659">
    <property type="entry name" value="RNase_E/G"/>
</dbReference>
<dbReference type="GO" id="GO:0019843">
    <property type="term" value="F:rRNA binding"/>
    <property type="evidence" value="ECO:0007669"/>
    <property type="project" value="UniProtKB-KW"/>
</dbReference>
<evidence type="ECO:0000256" key="15">
    <source>
        <dbReference type="ARBA" id="ARBA00023136"/>
    </source>
</evidence>
<comment type="cofactor">
    <cofactor evidence="16">
        <name>Mg(2+)</name>
        <dbReference type="ChEBI" id="CHEBI:18420"/>
    </cofactor>
    <text evidence="16">Binds 1 Mg(2+) ion per subunit.</text>
</comment>
<organism evidence="19 20">
    <name type="scientific">Aquisalimonas asiatica</name>
    <dbReference type="NCBI Taxonomy" id="406100"/>
    <lineage>
        <taxon>Bacteria</taxon>
        <taxon>Pseudomonadati</taxon>
        <taxon>Pseudomonadota</taxon>
        <taxon>Gammaproteobacteria</taxon>
        <taxon>Chromatiales</taxon>
        <taxon>Ectothiorhodospiraceae</taxon>
        <taxon>Aquisalimonas</taxon>
    </lineage>
</organism>
<feature type="binding site" evidence="16">
    <location>
        <position position="346"/>
    </location>
    <ligand>
        <name>Mg(2+)</name>
        <dbReference type="ChEBI" id="CHEBI:18420"/>
        <note>catalytic</note>
    </ligand>
</feature>
<feature type="binding site" evidence="16">
    <location>
        <position position="407"/>
    </location>
    <ligand>
        <name>Zn(2+)</name>
        <dbReference type="ChEBI" id="CHEBI:29105"/>
        <note>ligand shared between dimeric partners</note>
    </ligand>
</feature>
<comment type="function">
    <text evidence="16">Endoribonuclease that plays a central role in RNA processing and decay. Required for the maturation of 5S and 16S rRNAs and the majority of tRNAs. Also involved in the degradation of most mRNAs.</text>
</comment>
<name>A0A1H8QEN2_9GAMM</name>
<feature type="compositionally biased region" description="Low complexity" evidence="17">
    <location>
        <begin position="732"/>
        <end position="749"/>
    </location>
</feature>
<feature type="compositionally biased region" description="Pro residues" evidence="17">
    <location>
        <begin position="532"/>
        <end position="547"/>
    </location>
</feature>
<dbReference type="EC" id="3.1.26.12" evidence="16"/>
<evidence type="ECO:0000256" key="6">
    <source>
        <dbReference type="ARBA" id="ARBA00022694"/>
    </source>
</evidence>
<evidence type="ECO:0000259" key="18">
    <source>
        <dbReference type="PROSITE" id="PS50126"/>
    </source>
</evidence>
<dbReference type="GO" id="GO:0006364">
    <property type="term" value="P:rRNA processing"/>
    <property type="evidence" value="ECO:0007669"/>
    <property type="project" value="UniProtKB-UniRule"/>
</dbReference>
<keyword evidence="3 16" id="KW-0963">Cytoplasm</keyword>
<keyword evidence="4 16" id="KW-0997">Cell inner membrane</keyword>
<evidence type="ECO:0000256" key="7">
    <source>
        <dbReference type="ARBA" id="ARBA00022722"/>
    </source>
</evidence>
<feature type="region of interest" description="Disordered" evidence="17">
    <location>
        <begin position="502"/>
        <end position="1071"/>
    </location>
</feature>
<comment type="similarity">
    <text evidence="1">Belongs to the RNase E/G family. RNase G subfamily.</text>
</comment>
<comment type="subunit">
    <text evidence="16">Component of the RNA degradosome, which is a multiprotein complex involved in RNA processing and mRNA degradation. Within the RNA degradosome, RNase E assembles into a homotetramer formed by a dimer of dimers.</text>
</comment>
<dbReference type="InterPro" id="IPR003029">
    <property type="entry name" value="S1_domain"/>
</dbReference>
<dbReference type="PANTHER" id="PTHR30001">
    <property type="entry name" value="RIBONUCLEASE"/>
    <property type="match status" value="1"/>
</dbReference>
<dbReference type="AlphaFoldDB" id="A0A1H8QEN2"/>
<evidence type="ECO:0000256" key="10">
    <source>
        <dbReference type="ARBA" id="ARBA00022759"/>
    </source>
</evidence>
<protein>
    <recommendedName>
        <fullName evidence="16">Ribonuclease E</fullName>
        <shortName evidence="16">RNase E</shortName>
        <ecNumber evidence="16">3.1.26.12</ecNumber>
    </recommendedName>
</protein>
<dbReference type="STRING" id="406100.SAMN04488052_101538"/>
<keyword evidence="6 16" id="KW-0819">tRNA processing</keyword>
<dbReference type="SUPFAM" id="SSF50249">
    <property type="entry name" value="Nucleic acid-binding proteins"/>
    <property type="match status" value="1"/>
</dbReference>
<dbReference type="GO" id="GO:0009898">
    <property type="term" value="C:cytoplasmic side of plasma membrane"/>
    <property type="evidence" value="ECO:0007669"/>
    <property type="project" value="UniProtKB-UniRule"/>
</dbReference>
<feature type="compositionally biased region" description="Basic residues" evidence="17">
    <location>
        <begin position="701"/>
        <end position="716"/>
    </location>
</feature>
<dbReference type="GO" id="GO:0008995">
    <property type="term" value="F:ribonuclease E activity"/>
    <property type="evidence" value="ECO:0007669"/>
    <property type="project" value="UniProtKB-EC"/>
</dbReference>
<proteinExistence type="inferred from homology"/>
<evidence type="ECO:0000256" key="5">
    <source>
        <dbReference type="ARBA" id="ARBA00022552"/>
    </source>
</evidence>
<gene>
    <name evidence="16" type="primary">rne</name>
    <name evidence="19" type="ORF">SAMN04488052_101538</name>
</gene>
<keyword evidence="2 16" id="KW-1003">Cell membrane</keyword>
<dbReference type="HAMAP" id="MF_00970">
    <property type="entry name" value="RNase_E"/>
    <property type="match status" value="1"/>
</dbReference>
<dbReference type="InterPro" id="IPR048583">
    <property type="entry name" value="RNase_E_G_thioredoxin-like"/>
</dbReference>
<dbReference type="OrthoDB" id="9804278at2"/>
<feature type="compositionally biased region" description="Polar residues" evidence="17">
    <location>
        <begin position="1007"/>
        <end position="1016"/>
    </location>
</feature>
<evidence type="ECO:0000256" key="1">
    <source>
        <dbReference type="ARBA" id="ARBA00005663"/>
    </source>
</evidence>
<sequence>MKRMLINATQPEELRVAMVDGQKLYDLDIETPAREQKKSNIYKGKITRVEPSLEAAFVQYGSERHGFLPFKEIARSYYQGDGGNGNGRTSIKDVIKEGQEVVVQVDKEERGTKGAALTTYVSLAGRYLVLMPNNPRAGGVSRRIEGDDRDEIRDALRQLETPEGMGLIVRTAGVGRNIEELQWDLNYLLQLWEMIKGAADERPAPFLIYQESNVIIRALRDYLRADTGEILIDDADVYATAQDFVKQVMPQFSARLKHYDDSVPLFTRYQIESQIESAFDRQVQLPSGGAIVIDHTEALISIDINSARATKGSDIEETALNTNLEAADEIARQLRIRDLGGLIVIDFIDMGPNRNQRDVEQRLREAVKMDRARVQVGRISRFGLLEMSRQRLRTSLGETSQEVCQRCNGQGTVRGVESLSLSILRLVEEEAMKEKTAKVLAQLPVDVATYLLNEKRDTLGMIESRHGVQVILVPNRSLETPHYSVERIRGDDRSADDISYRLASEPKDSGYQFSTAEKRRSEEPAVRAIAPTAPPAPVAPEPEPRPAAPAQQPAQPASGSGLSGFFRWLGSVFGGEQSSTDEPQARQTEDTAGAAEKPAKPGGGGQQRKSGEQKSQGGNRGGNRNRRGRSSSQQAGDGERSGSKATGAGKGNGAPKPEASGKSGGATTTKESGSAEQEQKHEQGQPAQQSDQGGDDQQRAGRSRRGRRGGRRRRRSSATQQDGEGNAQQTTGEASAEDTSGGAASGDDAAPTRKESAQSGTQDAPDAKPSTQADDGQASSPATDSDGESTSDENGGEKPRGNRRRGGRGRRRGRGGDNQTDASSTPSGNVATGDDTQATGSDADEPKADADERQSRDRQAKRDPRQRDGRPRIPAGAQAAASSTPADADTAETAGSDGDNTDQRADTAAPATPEPGSGTPEEAQQPATPSEPKPEPEPTAPDGATAPEVSGEESGPTADSGGDAPAAAPEQAGDHAVSTPDAEPTPGSDETSRPGSAPEPQAAPDNSAENTVPQQDAEQDATDAGETEQPGTSRSSTKADDDVPATVTNEDETRPGEPTAAEDPDANRRGE</sequence>
<feature type="compositionally biased region" description="Basic and acidic residues" evidence="17">
    <location>
        <begin position="844"/>
        <end position="871"/>
    </location>
</feature>
<evidence type="ECO:0000313" key="19">
    <source>
        <dbReference type="EMBL" id="SEO52662.1"/>
    </source>
</evidence>
<feature type="compositionally biased region" description="Polar residues" evidence="17">
    <location>
        <begin position="769"/>
        <end position="783"/>
    </location>
</feature>
<dbReference type="PANTHER" id="PTHR30001:SF1">
    <property type="entry name" value="RIBONUCLEASE E_G-LIKE PROTEIN, CHLOROPLASTIC"/>
    <property type="match status" value="1"/>
</dbReference>
<dbReference type="NCBIfam" id="TIGR00757">
    <property type="entry name" value="RNaseEG"/>
    <property type="match status" value="1"/>
</dbReference>
<feature type="compositionally biased region" description="Low complexity" evidence="17">
    <location>
        <begin position="548"/>
        <end position="557"/>
    </location>
</feature>
<dbReference type="InterPro" id="IPR012340">
    <property type="entry name" value="NA-bd_OB-fold"/>
</dbReference>
<evidence type="ECO:0000256" key="9">
    <source>
        <dbReference type="ARBA" id="ARBA00022730"/>
    </source>
</evidence>
<dbReference type="GO" id="GO:0005737">
    <property type="term" value="C:cytoplasm"/>
    <property type="evidence" value="ECO:0007669"/>
    <property type="project" value="UniProtKB-SubCell"/>
</dbReference>
<evidence type="ECO:0000256" key="11">
    <source>
        <dbReference type="ARBA" id="ARBA00022801"/>
    </source>
</evidence>
<dbReference type="GO" id="GO:0000049">
    <property type="term" value="F:tRNA binding"/>
    <property type="evidence" value="ECO:0007669"/>
    <property type="project" value="UniProtKB-KW"/>
</dbReference>
<dbReference type="GO" id="GO:0006402">
    <property type="term" value="P:mRNA catabolic process"/>
    <property type="evidence" value="ECO:0007669"/>
    <property type="project" value="UniProtKB-UniRule"/>
</dbReference>
<dbReference type="GO" id="GO:0000287">
    <property type="term" value="F:magnesium ion binding"/>
    <property type="evidence" value="ECO:0007669"/>
    <property type="project" value="UniProtKB-UniRule"/>
</dbReference>
<dbReference type="GO" id="GO:0008033">
    <property type="term" value="P:tRNA processing"/>
    <property type="evidence" value="ECO:0007669"/>
    <property type="project" value="UniProtKB-UniRule"/>
</dbReference>
<feature type="compositionally biased region" description="Basic residues" evidence="17">
    <location>
        <begin position="801"/>
        <end position="813"/>
    </location>
</feature>
<evidence type="ECO:0000256" key="14">
    <source>
        <dbReference type="ARBA" id="ARBA00022884"/>
    </source>
</evidence>
<dbReference type="Proteomes" id="UP000199657">
    <property type="component" value="Unassembled WGS sequence"/>
</dbReference>